<dbReference type="eggNOG" id="COG0438">
    <property type="taxonomic scope" value="Bacteria"/>
</dbReference>
<evidence type="ECO:0000259" key="1">
    <source>
        <dbReference type="Pfam" id="PF00534"/>
    </source>
</evidence>
<dbReference type="Gene3D" id="3.40.50.2000">
    <property type="entry name" value="Glycogen Phosphorylase B"/>
    <property type="match status" value="2"/>
</dbReference>
<dbReference type="GO" id="GO:1901135">
    <property type="term" value="P:carbohydrate derivative metabolic process"/>
    <property type="evidence" value="ECO:0007669"/>
    <property type="project" value="UniProtKB-ARBA"/>
</dbReference>
<dbReference type="Pfam" id="PF13439">
    <property type="entry name" value="Glyco_transf_4"/>
    <property type="match status" value="1"/>
</dbReference>
<proteinExistence type="predicted"/>
<feature type="domain" description="Glycosyl transferase family 1" evidence="1">
    <location>
        <begin position="178"/>
        <end position="332"/>
    </location>
</feature>
<dbReference type="InterPro" id="IPR001296">
    <property type="entry name" value="Glyco_trans_1"/>
</dbReference>
<feature type="domain" description="Glycosyltransferase subfamily 4-like N-terminal" evidence="2">
    <location>
        <begin position="13"/>
        <end position="156"/>
    </location>
</feature>
<dbReference type="GO" id="GO:0016757">
    <property type="term" value="F:glycosyltransferase activity"/>
    <property type="evidence" value="ECO:0007669"/>
    <property type="project" value="InterPro"/>
</dbReference>
<dbReference type="AlphaFoldDB" id="A0A0J5L7S9"/>
<reference evidence="3 4" key="1">
    <citation type="submission" date="2015-05" db="EMBL/GenBank/DDBJ databases">
        <title>Genome sequences of Pluralibacter gergoviae.</title>
        <authorList>
            <person name="Greninger A.L."/>
            <person name="Miller S."/>
        </authorList>
    </citation>
    <scope>NUCLEOTIDE SEQUENCE [LARGE SCALE GENOMIC DNA]</scope>
    <source>
        <strain evidence="3 4">JS81F13</strain>
    </source>
</reference>
<organism evidence="3 4">
    <name type="scientific">Pluralibacter gergoviae</name>
    <name type="common">Enterobacter gergoviae</name>
    <dbReference type="NCBI Taxonomy" id="61647"/>
    <lineage>
        <taxon>Bacteria</taxon>
        <taxon>Pseudomonadati</taxon>
        <taxon>Pseudomonadota</taxon>
        <taxon>Gammaproteobacteria</taxon>
        <taxon>Enterobacterales</taxon>
        <taxon>Enterobacteriaceae</taxon>
        <taxon>Pluralibacter</taxon>
    </lineage>
</organism>
<evidence type="ECO:0000259" key="2">
    <source>
        <dbReference type="Pfam" id="PF13439"/>
    </source>
</evidence>
<comment type="caution">
    <text evidence="3">The sequence shown here is derived from an EMBL/GenBank/DDBJ whole genome shotgun (WGS) entry which is preliminary data.</text>
</comment>
<evidence type="ECO:0000313" key="3">
    <source>
        <dbReference type="EMBL" id="KMK14755.1"/>
    </source>
</evidence>
<dbReference type="Pfam" id="PF00534">
    <property type="entry name" value="Glycos_transf_1"/>
    <property type="match status" value="1"/>
</dbReference>
<dbReference type="EMBL" id="LDZF01000006">
    <property type="protein sequence ID" value="KMK14755.1"/>
    <property type="molecule type" value="Genomic_DNA"/>
</dbReference>
<name>A0A0J5L7S9_PLUGE</name>
<accession>A0A0J5L7S9</accession>
<dbReference type="PANTHER" id="PTHR12526">
    <property type="entry name" value="GLYCOSYLTRANSFERASE"/>
    <property type="match status" value="1"/>
</dbReference>
<keyword evidence="3" id="KW-0808">Transferase</keyword>
<evidence type="ECO:0000313" key="4">
    <source>
        <dbReference type="Proteomes" id="UP000036196"/>
    </source>
</evidence>
<dbReference type="RefSeq" id="WP_048278623.1">
    <property type="nucleotide sequence ID" value="NZ_LDZF01000006.1"/>
</dbReference>
<protein>
    <submittedName>
        <fullName evidence="3">Glycosyl transferase family 1</fullName>
    </submittedName>
</protein>
<dbReference type="PATRIC" id="fig|61647.15.peg.4827"/>
<keyword evidence="4" id="KW-1185">Reference proteome</keyword>
<dbReference type="InterPro" id="IPR028098">
    <property type="entry name" value="Glyco_trans_4-like_N"/>
</dbReference>
<gene>
    <name evidence="3" type="ORF">ABW06_07945</name>
</gene>
<dbReference type="STRING" id="61647.LG71_06090"/>
<dbReference type="Proteomes" id="UP000036196">
    <property type="component" value="Unassembled WGS sequence"/>
</dbReference>
<dbReference type="SUPFAM" id="SSF53756">
    <property type="entry name" value="UDP-Glycosyltransferase/glycogen phosphorylase"/>
    <property type="match status" value="1"/>
</dbReference>
<sequence length="365" mass="40656">MKIHYLVTSLETGGAEFAIPDIVKTLQSLGHQVSIIACEPRDMGAAPRLEAAGLSWHLLARRRRTLPVMVAAYLRQVLADRPDVIWTSLSWGNRVGQWVGRITGIPVISFKHSASVRRYTYRMRNMSRLWVGDSQTVEHFLREEMHIPPQQVLVWPLFQGCPDFPRARPWDGQSVLQIGSVGRLHEVKNYAGLLDALAAFLQNHPQLRSRLHFTILGDGPEREALEAQIARLALSDVVSLPGFSADVASFLSGLHVYIQTSRYEGMCLAVHEAMNAALPVIATPVGEIRDAVTDGETGYVLNGDLNEALAGVLERIFASPQQLEGLGEQARHYVLNKFSRERYTQAAATILDRLSENLHTKRTVN</sequence>